<evidence type="ECO:0000313" key="2">
    <source>
        <dbReference type="Proteomes" id="UP000460435"/>
    </source>
</evidence>
<comment type="caution">
    <text evidence="1">The sequence shown here is derived from an EMBL/GenBank/DDBJ whole genome shotgun (WGS) entry which is preliminary data.</text>
</comment>
<proteinExistence type="predicted"/>
<keyword evidence="2" id="KW-1185">Reference proteome</keyword>
<sequence length="35" mass="4063">MYRQIAAHIEARIRSGDLPQGSRLRGERDLAIEWP</sequence>
<gene>
    <name evidence="1" type="ORF">F7O44_14820</name>
</gene>
<dbReference type="EMBL" id="WLZY01000004">
    <property type="protein sequence ID" value="NDL58340.1"/>
    <property type="molecule type" value="Genomic_DNA"/>
</dbReference>
<dbReference type="InterPro" id="IPR036388">
    <property type="entry name" value="WH-like_DNA-bd_sf"/>
</dbReference>
<dbReference type="Gene3D" id="1.10.10.10">
    <property type="entry name" value="Winged helix-like DNA-binding domain superfamily/Winged helix DNA-binding domain"/>
    <property type="match status" value="1"/>
</dbReference>
<dbReference type="AlphaFoldDB" id="A0A7K3M538"/>
<dbReference type="SUPFAM" id="SSF46785">
    <property type="entry name" value="Winged helix' DNA-binding domain"/>
    <property type="match status" value="1"/>
</dbReference>
<dbReference type="Proteomes" id="UP000460435">
    <property type="component" value="Unassembled WGS sequence"/>
</dbReference>
<name>A0A7K3M538_9ACTN</name>
<organism evidence="1 2">
    <name type="scientific">Phytoactinopolyspora mesophila</name>
    <dbReference type="NCBI Taxonomy" id="2650750"/>
    <lineage>
        <taxon>Bacteria</taxon>
        <taxon>Bacillati</taxon>
        <taxon>Actinomycetota</taxon>
        <taxon>Actinomycetes</taxon>
        <taxon>Jiangellales</taxon>
        <taxon>Jiangellaceae</taxon>
        <taxon>Phytoactinopolyspora</taxon>
    </lineage>
</organism>
<evidence type="ECO:0000313" key="1">
    <source>
        <dbReference type="EMBL" id="NDL58340.1"/>
    </source>
</evidence>
<dbReference type="InterPro" id="IPR036390">
    <property type="entry name" value="WH_DNA-bd_sf"/>
</dbReference>
<accession>A0A7K3M538</accession>
<reference evidence="1 2" key="1">
    <citation type="submission" date="2019-11" db="EMBL/GenBank/DDBJ databases">
        <authorList>
            <person name="Li X.-J."/>
            <person name="Feng X.-M."/>
        </authorList>
    </citation>
    <scope>NUCLEOTIDE SEQUENCE [LARGE SCALE GENOMIC DNA]</scope>
    <source>
        <strain evidence="1 2">XMNu-373</strain>
    </source>
</reference>
<protein>
    <submittedName>
        <fullName evidence="1">GntR family transcriptional regulator</fullName>
    </submittedName>
</protein>